<gene>
    <name evidence="6" type="ORF">HOP40_32355</name>
</gene>
<evidence type="ECO:0000313" key="6">
    <source>
        <dbReference type="EMBL" id="QJY49880.1"/>
    </source>
</evidence>
<evidence type="ECO:0000256" key="2">
    <source>
        <dbReference type="ARBA" id="ARBA00023125"/>
    </source>
</evidence>
<dbReference type="InterPro" id="IPR050109">
    <property type="entry name" value="HTH-type_TetR-like_transc_reg"/>
</dbReference>
<organism evidence="6 7">
    <name type="scientific">Pseudonocardia broussonetiae</name>
    <dbReference type="NCBI Taxonomy" id="2736640"/>
    <lineage>
        <taxon>Bacteria</taxon>
        <taxon>Bacillati</taxon>
        <taxon>Actinomycetota</taxon>
        <taxon>Actinomycetes</taxon>
        <taxon>Pseudonocardiales</taxon>
        <taxon>Pseudonocardiaceae</taxon>
        <taxon>Pseudonocardia</taxon>
    </lineage>
</organism>
<dbReference type="PRINTS" id="PR00455">
    <property type="entry name" value="HTHTETR"/>
</dbReference>
<dbReference type="SUPFAM" id="SSF46689">
    <property type="entry name" value="Homeodomain-like"/>
    <property type="match status" value="1"/>
</dbReference>
<proteinExistence type="predicted"/>
<feature type="DNA-binding region" description="H-T-H motif" evidence="4">
    <location>
        <begin position="37"/>
        <end position="56"/>
    </location>
</feature>
<protein>
    <submittedName>
        <fullName evidence="6">TetR/AcrR family transcriptional regulator</fullName>
    </submittedName>
</protein>
<keyword evidence="2 4" id="KW-0238">DNA-binding</keyword>
<dbReference type="InterPro" id="IPR009057">
    <property type="entry name" value="Homeodomain-like_sf"/>
</dbReference>
<dbReference type="KEGG" id="pbro:HOP40_32355"/>
<dbReference type="PROSITE" id="PS50977">
    <property type="entry name" value="HTH_TETR_2"/>
    <property type="match status" value="1"/>
</dbReference>
<evidence type="ECO:0000256" key="3">
    <source>
        <dbReference type="ARBA" id="ARBA00023163"/>
    </source>
</evidence>
<dbReference type="EMBL" id="CP053564">
    <property type="protein sequence ID" value="QJY49880.1"/>
    <property type="molecule type" value="Genomic_DNA"/>
</dbReference>
<keyword evidence="7" id="KW-1185">Reference proteome</keyword>
<evidence type="ECO:0000313" key="7">
    <source>
        <dbReference type="Proteomes" id="UP000505377"/>
    </source>
</evidence>
<sequence>MTTTAVTRRAQRTVDSRARILEAAVACLVEEGFSAATTLRIQARAGVSRGRLLHHFPSREALLVAAAGHIASERVREHADDVERTLPEGLTSAERAAWVVERMWESFREPYFWAAVEMWTAARTNDGIAEALLPGERRLGGVIREGVDRMWGPELAGHPRYPQLRELLLTSMRGVAMAYAFDRRDPAGDPHLAQWADTARVLLEV</sequence>
<dbReference type="InterPro" id="IPR001647">
    <property type="entry name" value="HTH_TetR"/>
</dbReference>
<accession>A0A6M6JRE9</accession>
<dbReference type="Pfam" id="PF00440">
    <property type="entry name" value="TetR_N"/>
    <property type="match status" value="1"/>
</dbReference>
<dbReference type="PANTHER" id="PTHR30055:SF234">
    <property type="entry name" value="HTH-TYPE TRANSCRIPTIONAL REGULATOR BETI"/>
    <property type="match status" value="1"/>
</dbReference>
<dbReference type="Proteomes" id="UP000505377">
    <property type="component" value="Chromosome"/>
</dbReference>
<evidence type="ECO:0000259" key="5">
    <source>
        <dbReference type="PROSITE" id="PS50977"/>
    </source>
</evidence>
<feature type="domain" description="HTH tetR-type" evidence="5">
    <location>
        <begin position="14"/>
        <end position="74"/>
    </location>
</feature>
<reference evidence="6 7" key="1">
    <citation type="submission" date="2020-05" db="EMBL/GenBank/DDBJ databases">
        <authorList>
            <person name="Mo P."/>
        </authorList>
    </citation>
    <scope>NUCLEOTIDE SEQUENCE [LARGE SCALE GENOMIC DNA]</scope>
    <source>
        <strain evidence="6 7">Gen01</strain>
    </source>
</reference>
<dbReference type="PANTHER" id="PTHR30055">
    <property type="entry name" value="HTH-TYPE TRANSCRIPTIONAL REGULATOR RUTR"/>
    <property type="match status" value="1"/>
</dbReference>
<name>A0A6M6JRE9_9PSEU</name>
<evidence type="ECO:0000256" key="1">
    <source>
        <dbReference type="ARBA" id="ARBA00023015"/>
    </source>
</evidence>
<dbReference type="GO" id="GO:0003700">
    <property type="term" value="F:DNA-binding transcription factor activity"/>
    <property type="evidence" value="ECO:0007669"/>
    <property type="project" value="TreeGrafter"/>
</dbReference>
<keyword evidence="3" id="KW-0804">Transcription</keyword>
<dbReference type="GO" id="GO:0000976">
    <property type="term" value="F:transcription cis-regulatory region binding"/>
    <property type="evidence" value="ECO:0007669"/>
    <property type="project" value="TreeGrafter"/>
</dbReference>
<keyword evidence="1" id="KW-0805">Transcription regulation</keyword>
<evidence type="ECO:0000256" key="4">
    <source>
        <dbReference type="PROSITE-ProRule" id="PRU00335"/>
    </source>
</evidence>
<dbReference type="Gene3D" id="1.10.357.10">
    <property type="entry name" value="Tetracycline Repressor, domain 2"/>
    <property type="match status" value="1"/>
</dbReference>
<dbReference type="AlphaFoldDB" id="A0A6M6JRE9"/>